<protein>
    <recommendedName>
        <fullName evidence="7">AAA+ ATPase domain-containing protein</fullName>
    </recommendedName>
</protein>
<organism evidence="8 9">
    <name type="scientific">Smittium megazygosporum</name>
    <dbReference type="NCBI Taxonomy" id="133381"/>
    <lineage>
        <taxon>Eukaryota</taxon>
        <taxon>Fungi</taxon>
        <taxon>Fungi incertae sedis</taxon>
        <taxon>Zoopagomycota</taxon>
        <taxon>Kickxellomycotina</taxon>
        <taxon>Harpellomycetes</taxon>
        <taxon>Harpellales</taxon>
        <taxon>Legeriomycetaceae</taxon>
        <taxon>Smittium</taxon>
    </lineage>
</organism>
<dbReference type="GO" id="GO:0005741">
    <property type="term" value="C:mitochondrial outer membrane"/>
    <property type="evidence" value="ECO:0007669"/>
    <property type="project" value="UniProtKB-SubCell"/>
</dbReference>
<evidence type="ECO:0000313" key="8">
    <source>
        <dbReference type="EMBL" id="PVV03554.1"/>
    </source>
</evidence>
<evidence type="ECO:0000256" key="1">
    <source>
        <dbReference type="ARBA" id="ARBA00004572"/>
    </source>
</evidence>
<dbReference type="PANTHER" id="PTHR45644:SF56">
    <property type="entry name" value="AAA ATPASE, PUTATIVE (AFU_ORTHOLOGUE AFUA_2G12920)-RELATED"/>
    <property type="match status" value="1"/>
</dbReference>
<evidence type="ECO:0000256" key="3">
    <source>
        <dbReference type="ARBA" id="ARBA00022787"/>
    </source>
</evidence>
<dbReference type="OrthoDB" id="39734at2759"/>
<keyword evidence="3" id="KW-0472">Membrane</keyword>
<keyword evidence="2" id="KW-0547">Nucleotide-binding</keyword>
<dbReference type="STRING" id="133381.A0A2T9ZG37"/>
<evidence type="ECO:0000256" key="2">
    <source>
        <dbReference type="ARBA" id="ARBA00022741"/>
    </source>
</evidence>
<evidence type="ECO:0000256" key="6">
    <source>
        <dbReference type="SAM" id="MobiDB-lite"/>
    </source>
</evidence>
<dbReference type="SUPFAM" id="SSF52540">
    <property type="entry name" value="P-loop containing nucleoside triphosphate hydrolases"/>
    <property type="match status" value="1"/>
</dbReference>
<keyword evidence="5" id="KW-0496">Mitochondrion</keyword>
<feature type="region of interest" description="Disordered" evidence="6">
    <location>
        <begin position="208"/>
        <end position="285"/>
    </location>
</feature>
<evidence type="ECO:0000313" key="9">
    <source>
        <dbReference type="Proteomes" id="UP000245609"/>
    </source>
</evidence>
<feature type="domain" description="AAA+ ATPase" evidence="7">
    <location>
        <begin position="983"/>
        <end position="1124"/>
    </location>
</feature>
<dbReference type="Pfam" id="PF17862">
    <property type="entry name" value="AAA_lid_3"/>
    <property type="match status" value="1"/>
</dbReference>
<evidence type="ECO:0000259" key="7">
    <source>
        <dbReference type="SMART" id="SM00382"/>
    </source>
</evidence>
<feature type="compositionally biased region" description="Low complexity" evidence="6">
    <location>
        <begin position="252"/>
        <end position="266"/>
    </location>
</feature>
<keyword evidence="9" id="KW-1185">Reference proteome</keyword>
<feature type="region of interest" description="Disordered" evidence="6">
    <location>
        <begin position="1343"/>
        <end position="1371"/>
    </location>
</feature>
<dbReference type="InterPro" id="IPR041569">
    <property type="entry name" value="AAA_lid_3"/>
</dbReference>
<comment type="subcellular location">
    <subcellularLocation>
        <location evidence="1">Mitochondrion outer membrane</location>
        <topology evidence="1">Single-pass membrane protein</topology>
    </subcellularLocation>
</comment>
<dbReference type="SMART" id="SM00382">
    <property type="entry name" value="AAA"/>
    <property type="match status" value="1"/>
</dbReference>
<feature type="compositionally biased region" description="Basic and acidic residues" evidence="6">
    <location>
        <begin position="1204"/>
        <end position="1220"/>
    </location>
</feature>
<feature type="region of interest" description="Disordered" evidence="6">
    <location>
        <begin position="819"/>
        <end position="853"/>
    </location>
</feature>
<feature type="region of interest" description="Disordered" evidence="6">
    <location>
        <begin position="354"/>
        <end position="373"/>
    </location>
</feature>
<evidence type="ECO:0000256" key="5">
    <source>
        <dbReference type="ARBA" id="ARBA00023128"/>
    </source>
</evidence>
<feature type="region of interest" description="Disordered" evidence="6">
    <location>
        <begin position="645"/>
        <end position="665"/>
    </location>
</feature>
<evidence type="ECO:0000256" key="4">
    <source>
        <dbReference type="ARBA" id="ARBA00022840"/>
    </source>
</evidence>
<dbReference type="Gene3D" id="3.40.50.1110">
    <property type="entry name" value="SGNH hydrolase"/>
    <property type="match status" value="1"/>
</dbReference>
<dbReference type="PANTHER" id="PTHR45644">
    <property type="entry name" value="AAA ATPASE, PUTATIVE (AFU_ORTHOLOGUE AFUA_2G12920)-RELATED-RELATED"/>
    <property type="match status" value="1"/>
</dbReference>
<dbReference type="InterPro" id="IPR003960">
    <property type="entry name" value="ATPase_AAA_CS"/>
</dbReference>
<dbReference type="InterPro" id="IPR027417">
    <property type="entry name" value="P-loop_NTPase"/>
</dbReference>
<keyword evidence="4" id="KW-0067">ATP-binding</keyword>
<reference evidence="8 9" key="1">
    <citation type="journal article" date="2018" name="MBio">
        <title>Comparative Genomics Reveals the Core Gene Toolbox for the Fungus-Insect Symbiosis.</title>
        <authorList>
            <person name="Wang Y."/>
            <person name="Stata M."/>
            <person name="Wang W."/>
            <person name="Stajich J.E."/>
            <person name="White M.M."/>
            <person name="Moncalvo J.M."/>
        </authorList>
    </citation>
    <scope>NUCLEOTIDE SEQUENCE [LARGE SCALE GENOMIC DNA]</scope>
    <source>
        <strain evidence="8 9">SC-DP-2</strain>
    </source>
</reference>
<dbReference type="InterPro" id="IPR003593">
    <property type="entry name" value="AAA+_ATPase"/>
</dbReference>
<dbReference type="GO" id="GO:0016887">
    <property type="term" value="F:ATP hydrolysis activity"/>
    <property type="evidence" value="ECO:0007669"/>
    <property type="project" value="InterPro"/>
</dbReference>
<dbReference type="InterPro" id="IPR036514">
    <property type="entry name" value="SGNH_hydro_sf"/>
</dbReference>
<feature type="compositionally biased region" description="Polar residues" evidence="6">
    <location>
        <begin position="360"/>
        <end position="371"/>
    </location>
</feature>
<dbReference type="InterPro" id="IPR051701">
    <property type="entry name" value="Mito_OM_Translocase_MSP1"/>
</dbReference>
<proteinExistence type="predicted"/>
<comment type="caution">
    <text evidence="8">The sequence shown here is derived from an EMBL/GenBank/DDBJ whole genome shotgun (WGS) entry which is preliminary data.</text>
</comment>
<dbReference type="Pfam" id="PF00004">
    <property type="entry name" value="AAA"/>
    <property type="match status" value="1"/>
</dbReference>
<feature type="compositionally biased region" description="Basic residues" evidence="6">
    <location>
        <begin position="645"/>
        <end position="656"/>
    </location>
</feature>
<feature type="compositionally biased region" description="Acidic residues" evidence="6">
    <location>
        <begin position="215"/>
        <end position="231"/>
    </location>
</feature>
<dbReference type="PROSITE" id="PS00674">
    <property type="entry name" value="AAA"/>
    <property type="match status" value="1"/>
</dbReference>
<name>A0A2T9ZG37_9FUNG</name>
<dbReference type="Gene3D" id="3.40.50.300">
    <property type="entry name" value="P-loop containing nucleotide triphosphate hydrolases"/>
    <property type="match status" value="1"/>
</dbReference>
<sequence length="1656" mass="184119">MPKICRFNHSNLENSDKEFFQFLQEASQNPELGQFEFDVDLIRSKNQKGRINSKNIKSYRYLANSLLGNKRILKKCNDTLQSIRSEKSTRSLNEDPEDPLSLTGFSSATELDITTNVIAGLAKSNHLLIYQEDEWGESNAIQLLVKASKVSNSRVIVIDIPDWSVITTDLGENFEELTIVSHPYVPPPGLSKNGSIDSLTFLKGEDVFKRSNSQNEDEDIDDEDPGEDSLDEERSSHDNQNSSEAQGKYWFENSNSDISSEISNSDTKNPRTACPPLPSEFMENPLSQSEIEVLDRRLTEIIESNALFRDSKVDSESLIIVVKHLGDLLNSRIGYTLFTRLVICAENFNKKLKLKDSEPESPSKTTPQVPQYNRGPTMLVGLMHPSIFNPSLSPPTIPPFDSNPSAPRALTSQFYNPQKSQKGSSLLSEIFQSNIKRPGGESSTSISNPIMVSFGTSGSRSASILPRVISTPLSESIRPGTSGSDLSYRSGLSNTMPIGSSLFSKIALPLPSSSFLKRKTFVPRFPSSSNNPKTKLKTYLTMRQKNVLEQVYLRNAAILRNIFILQNTADIKTTNPHPHVASSSFTELPNVSCYLSKLKVLCLLQQIPGDVVGRFFLSESFLHRLVNSTIGVSVMKNLQANAGKLHKKTLKPRTKKSQSSSTKKQKILPPNLIKGGFIIEPTDFIEAWSQVAEAFRSLGSSAFHNPVNQAFLLGSIAKSPQYTFSAQSRFETSGTLKQLAAYLNQNEIFISNIIPKIAKPFIDGPTGSIGLFVKDKLSENLELSEVIDQSLVQKLKGEVSTSSEVGDDLDDENGGVAILNDALESPPDSGAEKEPRPDLEQPTSTFPTPTKPTVAESHLTINNQKPELDAFSDGNINLSIDPLLTSPLDLKDTKVVKLDHSEQDSEDIDIDIDVIKRLNQLKQSKVNSYEKRLLNCIVNPKTIPSGFSNVCAKPETIITLQELISLPLLCPELFGSGMLGKHSISGLLLFGPPGTGKTMLAKAVAKESGSLVLNIRSSDVYDKYVGESEKLVKAIFSLARKISPCVIFIDEVDALFGARRNDQSTAYKREVINQFMSEWDGLTSTKSGGSKPRVMVLAATNRPFDLDDAILRRLPRRLLINLPNEFERSQIIKLHLEGERIGNDVNIDEIAKKAKFYSGSDLKNLCIAAALSAVREKISLFLSALEKKETSSELYLPSPNSADSIKDSKALDSKSPEPTEKGQPSLDSDLLVKYIRELRKRKAMLQRLRNKQETREYHEKVDTAPETPHIGLPIFNRHFEAAFKMVSASCSEDMNSVSELQKWNEKYGDNAKARKNKLILGFENLKRDEFSADLKGKIDMNKPYSGLKKTRKGSSDAGLNSQHNLKAGGRPNNFTRIENVVAFGDTMSDTGNYLKRFKGLDYKASLYNVGRFCESKLWIDYLCGYLGAKCVSKAYAFSTVGENWEHTKDLGLPSLRQQVEAFAQEAATNPLDSNHTLYTIWAGAVDLLLLSSDVAVGPESSIVIRSMVNEIFSCIRLLQTNPNILAKNILFLSIPPMEYAPIMEQIPSRARDNFKSNVIQAKKILLSRMNEIRGNGLMDKGMVEFYDVNEFLEKIIQNPIEYGISNVKFPCIINPRRKCKTPHEFFWYDFVNLSSSVHSLIALDIIKAKYTDSVVV</sequence>
<gene>
    <name evidence="8" type="ORF">BB560_001959</name>
</gene>
<dbReference type="GO" id="GO:0005524">
    <property type="term" value="F:ATP binding"/>
    <property type="evidence" value="ECO:0007669"/>
    <property type="project" value="UniProtKB-KW"/>
</dbReference>
<dbReference type="EMBL" id="MBFS01000218">
    <property type="protein sequence ID" value="PVV03554.1"/>
    <property type="molecule type" value="Genomic_DNA"/>
</dbReference>
<feature type="compositionally biased region" description="Basic and acidic residues" evidence="6">
    <location>
        <begin position="830"/>
        <end position="839"/>
    </location>
</feature>
<keyword evidence="3" id="KW-1000">Mitochondrion outer membrane</keyword>
<accession>A0A2T9ZG37</accession>
<dbReference type="InterPro" id="IPR003959">
    <property type="entry name" value="ATPase_AAA_core"/>
</dbReference>
<dbReference type="Proteomes" id="UP000245609">
    <property type="component" value="Unassembled WGS sequence"/>
</dbReference>
<feature type="compositionally biased region" description="Low complexity" evidence="6">
    <location>
        <begin position="842"/>
        <end position="853"/>
    </location>
</feature>
<feature type="region of interest" description="Disordered" evidence="6">
    <location>
        <begin position="1193"/>
        <end position="1226"/>
    </location>
</feature>
<dbReference type="Gene3D" id="1.10.8.60">
    <property type="match status" value="1"/>
</dbReference>